<protein>
    <recommendedName>
        <fullName evidence="9">Arginine--tRNA ligase</fullName>
        <ecNumber evidence="9">6.1.1.19</ecNumber>
    </recommendedName>
    <alternativeName>
        <fullName evidence="9">Arginyl-tRNA synthetase</fullName>
        <shortName evidence="9">ArgRS</shortName>
    </alternativeName>
</protein>
<evidence type="ECO:0000256" key="4">
    <source>
        <dbReference type="ARBA" id="ARBA00022741"/>
    </source>
</evidence>
<keyword evidence="4 9" id="KW-0547">Nucleotide-binding</keyword>
<evidence type="ECO:0000256" key="9">
    <source>
        <dbReference type="HAMAP-Rule" id="MF_00123"/>
    </source>
</evidence>
<dbReference type="Gene3D" id="3.40.50.620">
    <property type="entry name" value="HUPs"/>
    <property type="match status" value="1"/>
</dbReference>
<dbReference type="SMART" id="SM00836">
    <property type="entry name" value="DALR_1"/>
    <property type="match status" value="1"/>
</dbReference>
<evidence type="ECO:0000313" key="14">
    <source>
        <dbReference type="Proteomes" id="UP000184699"/>
    </source>
</evidence>
<dbReference type="FunFam" id="3.40.50.620:FF:000116">
    <property type="entry name" value="Arginine--tRNA ligase"/>
    <property type="match status" value="1"/>
</dbReference>
<dbReference type="InterPro" id="IPR001278">
    <property type="entry name" value="Arg-tRNA-ligase"/>
</dbReference>
<evidence type="ECO:0000256" key="3">
    <source>
        <dbReference type="ARBA" id="ARBA00022598"/>
    </source>
</evidence>
<accession>A0A1N6GHQ0</accession>
<name>A0A1N6GHQ0_9MICO</name>
<evidence type="ECO:0000256" key="5">
    <source>
        <dbReference type="ARBA" id="ARBA00022840"/>
    </source>
</evidence>
<dbReference type="EMBL" id="FSRJ01000003">
    <property type="protein sequence ID" value="SIO07053.1"/>
    <property type="molecule type" value="Genomic_DNA"/>
</dbReference>
<evidence type="ECO:0000256" key="8">
    <source>
        <dbReference type="ARBA" id="ARBA00049339"/>
    </source>
</evidence>
<proteinExistence type="inferred from homology"/>
<evidence type="ECO:0000256" key="7">
    <source>
        <dbReference type="ARBA" id="ARBA00023146"/>
    </source>
</evidence>
<evidence type="ECO:0000256" key="1">
    <source>
        <dbReference type="ARBA" id="ARBA00005594"/>
    </source>
</evidence>
<comment type="subunit">
    <text evidence="9">Monomer.</text>
</comment>
<evidence type="ECO:0000259" key="11">
    <source>
        <dbReference type="SMART" id="SM00836"/>
    </source>
</evidence>
<keyword evidence="7 9" id="KW-0030">Aminoacyl-tRNA synthetase</keyword>
<dbReference type="NCBIfam" id="TIGR00456">
    <property type="entry name" value="argS"/>
    <property type="match status" value="1"/>
</dbReference>
<dbReference type="InterPro" id="IPR008909">
    <property type="entry name" value="DALR_anticod-bd"/>
</dbReference>
<dbReference type="PROSITE" id="PS00178">
    <property type="entry name" value="AA_TRNA_LIGASE_I"/>
    <property type="match status" value="1"/>
</dbReference>
<evidence type="ECO:0000256" key="10">
    <source>
        <dbReference type="RuleBase" id="RU363038"/>
    </source>
</evidence>
<dbReference type="Pfam" id="PF03485">
    <property type="entry name" value="Arg_tRNA_synt_N"/>
    <property type="match status" value="1"/>
</dbReference>
<keyword evidence="5 9" id="KW-0067">ATP-binding</keyword>
<evidence type="ECO:0000313" key="13">
    <source>
        <dbReference type="EMBL" id="SIO07053.1"/>
    </source>
</evidence>
<dbReference type="InterPro" id="IPR005148">
    <property type="entry name" value="Arg-tRNA-synth_N"/>
</dbReference>
<dbReference type="Pfam" id="PF05746">
    <property type="entry name" value="DALR_1"/>
    <property type="match status" value="1"/>
</dbReference>
<feature type="domain" description="Arginyl tRNA synthetase N-terminal" evidence="12">
    <location>
        <begin position="3"/>
        <end position="80"/>
    </location>
</feature>
<dbReference type="PANTHER" id="PTHR11956">
    <property type="entry name" value="ARGINYL-TRNA SYNTHETASE"/>
    <property type="match status" value="1"/>
</dbReference>
<dbReference type="Proteomes" id="UP000184699">
    <property type="component" value="Unassembled WGS sequence"/>
</dbReference>
<keyword evidence="3 9" id="KW-0436">Ligase</keyword>
<comment type="similarity">
    <text evidence="1 9 10">Belongs to the class-I aminoacyl-tRNA synthetase family.</text>
</comment>
<dbReference type="SUPFAM" id="SSF47323">
    <property type="entry name" value="Anticodon-binding domain of a subclass of class I aminoacyl-tRNA synthetases"/>
    <property type="match status" value="1"/>
</dbReference>
<dbReference type="PRINTS" id="PR01038">
    <property type="entry name" value="TRNASYNTHARG"/>
</dbReference>
<evidence type="ECO:0000256" key="2">
    <source>
        <dbReference type="ARBA" id="ARBA00022490"/>
    </source>
</evidence>
<dbReference type="SMART" id="SM01016">
    <property type="entry name" value="Arg_tRNA_synt_N"/>
    <property type="match status" value="1"/>
</dbReference>
<dbReference type="GO" id="GO:0005524">
    <property type="term" value="F:ATP binding"/>
    <property type="evidence" value="ECO:0007669"/>
    <property type="project" value="UniProtKB-UniRule"/>
</dbReference>
<feature type="short sequence motif" description="'HIGH' region" evidence="9">
    <location>
        <begin position="112"/>
        <end position="122"/>
    </location>
</feature>
<dbReference type="GO" id="GO:0005737">
    <property type="term" value="C:cytoplasm"/>
    <property type="evidence" value="ECO:0007669"/>
    <property type="project" value="UniProtKB-SubCell"/>
</dbReference>
<dbReference type="PANTHER" id="PTHR11956:SF5">
    <property type="entry name" value="ARGININE--TRNA LIGASE, CYTOPLASMIC"/>
    <property type="match status" value="1"/>
</dbReference>
<dbReference type="InterPro" id="IPR014729">
    <property type="entry name" value="Rossmann-like_a/b/a_fold"/>
</dbReference>
<dbReference type="Gene3D" id="3.30.1360.70">
    <property type="entry name" value="Arginyl tRNA synthetase N-terminal domain"/>
    <property type="match status" value="1"/>
</dbReference>
<keyword evidence="6 9" id="KW-0648">Protein biosynthesis</keyword>
<dbReference type="SUPFAM" id="SSF52374">
    <property type="entry name" value="Nucleotidylyl transferase"/>
    <property type="match status" value="1"/>
</dbReference>
<dbReference type="Pfam" id="PF00750">
    <property type="entry name" value="tRNA-synt_1d"/>
    <property type="match status" value="1"/>
</dbReference>
<dbReference type="EC" id="6.1.1.19" evidence="9"/>
<dbReference type="InterPro" id="IPR009080">
    <property type="entry name" value="tRNAsynth_Ia_anticodon-bd"/>
</dbReference>
<dbReference type="GO" id="GO:0006420">
    <property type="term" value="P:arginyl-tRNA aminoacylation"/>
    <property type="evidence" value="ECO:0007669"/>
    <property type="project" value="UniProtKB-UniRule"/>
</dbReference>
<dbReference type="Gene3D" id="1.10.730.10">
    <property type="entry name" value="Isoleucyl-tRNA Synthetase, Domain 1"/>
    <property type="match status" value="1"/>
</dbReference>
<organism evidence="13 14">
    <name type="scientific">Agromyces cerinus subsp. cerinus</name>
    <dbReference type="NCBI Taxonomy" id="232089"/>
    <lineage>
        <taxon>Bacteria</taxon>
        <taxon>Bacillati</taxon>
        <taxon>Actinomycetota</taxon>
        <taxon>Actinomycetes</taxon>
        <taxon>Micrococcales</taxon>
        <taxon>Microbacteriaceae</taxon>
        <taxon>Agromyces</taxon>
    </lineage>
</organism>
<dbReference type="HAMAP" id="MF_00123">
    <property type="entry name" value="Arg_tRNA_synth"/>
    <property type="match status" value="1"/>
</dbReference>
<dbReference type="InterPro" id="IPR035684">
    <property type="entry name" value="ArgRS_core"/>
</dbReference>
<dbReference type="AlphaFoldDB" id="A0A1N6GHQ0"/>
<gene>
    <name evidence="9" type="primary">argS</name>
    <name evidence="13" type="ORF">SAMN05443544_2586</name>
</gene>
<sequence>MASVAAHAIAEVLGVEPAGVDPVIRESRFADLQSNAALSLGPAHGLRPRDLALQVVERIPVDGPIARAEVTGPGYVNLELSTDWIAERLTSLSIPERHDATGRRIVIDYSSPNVAKEMHVGHLRTTVVGDALARMLEWSGHTVIRQNHIGDWGTPFGMLIEHSIDLGLGSAELDRMAEDPNAFYRAARAKFDASPEFAERARRRVVLLQAGDAATLERWTELVDASKAYFRKVYDSLDVSLTDEDLAGESSYNDELAGICAELEALGLARVSDGALCAFPEGFTGRDGTPAPLIVRKRDGGYGYATTDLATIRHRALVLGADQAVYVIGEPQATHLEMVWAVAREAGWLPPTTETVHVKIGNVVGADNKLLRTRSGDGATLAGLIDEAYRRAAAATDREHAIDDDEERERAARAVAIGAIKYADLSVPHDTGYMFDLDRMLAPVGNTGPYLQYAVTRVRSVFSHPGSKGHDPNAPIVLDTPEARELALLLLDFDATARAAGESFEPHRLCALLYQVAKRFAAFYDAVPILRAETADRDARLRLCRQTEAVLVRGLDLLGISAPLRM</sequence>
<dbReference type="STRING" id="232089.SAMN05443544_2586"/>
<keyword evidence="2 9" id="KW-0963">Cytoplasm</keyword>
<comment type="catalytic activity">
    <reaction evidence="8 9">
        <text>tRNA(Arg) + L-arginine + ATP = L-arginyl-tRNA(Arg) + AMP + diphosphate</text>
        <dbReference type="Rhea" id="RHEA:20301"/>
        <dbReference type="Rhea" id="RHEA-COMP:9658"/>
        <dbReference type="Rhea" id="RHEA-COMP:9673"/>
        <dbReference type="ChEBI" id="CHEBI:30616"/>
        <dbReference type="ChEBI" id="CHEBI:32682"/>
        <dbReference type="ChEBI" id="CHEBI:33019"/>
        <dbReference type="ChEBI" id="CHEBI:78442"/>
        <dbReference type="ChEBI" id="CHEBI:78513"/>
        <dbReference type="ChEBI" id="CHEBI:456215"/>
        <dbReference type="EC" id="6.1.1.19"/>
    </reaction>
</comment>
<dbReference type="GO" id="GO:0004814">
    <property type="term" value="F:arginine-tRNA ligase activity"/>
    <property type="evidence" value="ECO:0007669"/>
    <property type="project" value="UniProtKB-UniRule"/>
</dbReference>
<reference evidence="14" key="1">
    <citation type="submission" date="2016-11" db="EMBL/GenBank/DDBJ databases">
        <authorList>
            <person name="Varghese N."/>
            <person name="Submissions S."/>
        </authorList>
    </citation>
    <scope>NUCLEOTIDE SEQUENCE [LARGE SCALE GENOMIC DNA]</scope>
    <source>
        <strain evidence="14">DSM 8595</strain>
    </source>
</reference>
<evidence type="ECO:0000259" key="12">
    <source>
        <dbReference type="SMART" id="SM01016"/>
    </source>
</evidence>
<evidence type="ECO:0000256" key="6">
    <source>
        <dbReference type="ARBA" id="ARBA00022917"/>
    </source>
</evidence>
<feature type="domain" description="DALR anticodon binding" evidence="11">
    <location>
        <begin position="451"/>
        <end position="566"/>
    </location>
</feature>
<dbReference type="InterPro" id="IPR001412">
    <property type="entry name" value="aa-tRNA-synth_I_CS"/>
</dbReference>
<keyword evidence="14" id="KW-1185">Reference proteome</keyword>
<comment type="subcellular location">
    <subcellularLocation>
        <location evidence="9">Cytoplasm</location>
    </subcellularLocation>
</comment>
<dbReference type="SUPFAM" id="SSF55190">
    <property type="entry name" value="Arginyl-tRNA synthetase (ArgRS), N-terminal 'additional' domain"/>
    <property type="match status" value="1"/>
</dbReference>
<dbReference type="InterPro" id="IPR036695">
    <property type="entry name" value="Arg-tRNA-synth_N_sf"/>
</dbReference>